<organism evidence="9 10">
    <name type="scientific">Geojedonia litorea</name>
    <dbReference type="NCBI Taxonomy" id="1268269"/>
    <lineage>
        <taxon>Bacteria</taxon>
        <taxon>Pseudomonadati</taxon>
        <taxon>Bacteroidota</taxon>
        <taxon>Flavobacteriia</taxon>
        <taxon>Flavobacteriales</taxon>
        <taxon>Flavobacteriaceae</taxon>
        <taxon>Geojedonia</taxon>
    </lineage>
</organism>
<proteinExistence type="inferred from homology"/>
<keyword evidence="5" id="KW-0378">Hydrolase</keyword>
<evidence type="ECO:0000256" key="5">
    <source>
        <dbReference type="ARBA" id="ARBA00022801"/>
    </source>
</evidence>
<evidence type="ECO:0000313" key="9">
    <source>
        <dbReference type="EMBL" id="MFC4722260.1"/>
    </source>
</evidence>
<dbReference type="PANTHER" id="PTHR45953">
    <property type="entry name" value="IDURONATE 2-SULFATASE"/>
    <property type="match status" value="1"/>
</dbReference>
<dbReference type="PANTHER" id="PTHR45953:SF1">
    <property type="entry name" value="IDURONATE 2-SULFATASE"/>
    <property type="match status" value="1"/>
</dbReference>
<comment type="cofactor">
    <cofactor evidence="1">
        <name>Ca(2+)</name>
        <dbReference type="ChEBI" id="CHEBI:29108"/>
    </cofactor>
</comment>
<dbReference type="InterPro" id="IPR035874">
    <property type="entry name" value="IDS"/>
</dbReference>
<dbReference type="RefSeq" id="WP_387962618.1">
    <property type="nucleotide sequence ID" value="NZ_JBHSGP010000013.1"/>
</dbReference>
<dbReference type="Pfam" id="PF00884">
    <property type="entry name" value="Sulfatase"/>
    <property type="match status" value="1"/>
</dbReference>
<comment type="similarity">
    <text evidence="2">Belongs to the sulfatase family.</text>
</comment>
<keyword evidence="4" id="KW-0732">Signal</keyword>
<accession>A0ABV9N3A5</accession>
<sequence length="490" mass="55462">MRNSIIIILVIFSFLYGNAQQLKANSPIGQPNVLVFYVDDLRVELGCYGSETAITPNIDKLANEGVLFNKAYAQQAICAPSRMSVMTGLRPETLGIYSIFTPLRKVHKDVVTMPQLFKENGYKTISLGKVYHHSFDDKESWTTQFEKDNNSYLKPENMALLERLKKEGNKNLNGPAFEDADVEDEAYKDGRVAKNAIETLHKVKDDKFLMFVGLSKPHLPFNAPKKYWDLYDKNKFAIPSREKPQDAYRLALTNWGELKGYHGIPQEGDLDDDLTRTLIHGYHASVSYIDAQVGKVMKTLEDLDLRKNTIIVFMSDHGYKIGEYGAWCKHSNVEIDVRVPLIISRETSHKGRKAGVTSDALVENVDIFSTLVEICGLDGPPSDGKSLVPVIDNPNMAWDAVATSVYPRGTNIMGCTATDGQWRYTEWRDAKTHEVLAAELYEHKNSLLSFENVSGNPEYKKEEAHMKKLLESQFPRNTKPFLQNDEPRKN</sequence>
<dbReference type="SUPFAM" id="SSF53649">
    <property type="entry name" value="Alkaline phosphatase-like"/>
    <property type="match status" value="1"/>
</dbReference>
<evidence type="ECO:0000256" key="3">
    <source>
        <dbReference type="ARBA" id="ARBA00022723"/>
    </source>
</evidence>
<feature type="domain" description="Sulfatase N-terminal" evidence="8">
    <location>
        <begin position="31"/>
        <end position="376"/>
    </location>
</feature>
<keyword evidence="10" id="KW-1185">Reference proteome</keyword>
<feature type="region of interest" description="Disordered" evidence="7">
    <location>
        <begin position="469"/>
        <end position="490"/>
    </location>
</feature>
<evidence type="ECO:0000313" key="10">
    <source>
        <dbReference type="Proteomes" id="UP001595953"/>
    </source>
</evidence>
<dbReference type="EMBL" id="JBHSGP010000013">
    <property type="protein sequence ID" value="MFC4722260.1"/>
    <property type="molecule type" value="Genomic_DNA"/>
</dbReference>
<name>A0ABV9N3A5_9FLAO</name>
<evidence type="ECO:0000256" key="2">
    <source>
        <dbReference type="ARBA" id="ARBA00008779"/>
    </source>
</evidence>
<keyword evidence="3" id="KW-0479">Metal-binding</keyword>
<dbReference type="CDD" id="cd16030">
    <property type="entry name" value="iduronate-2-sulfatase"/>
    <property type="match status" value="1"/>
</dbReference>
<evidence type="ECO:0000256" key="7">
    <source>
        <dbReference type="SAM" id="MobiDB-lite"/>
    </source>
</evidence>
<dbReference type="Gene3D" id="3.40.720.10">
    <property type="entry name" value="Alkaline Phosphatase, subunit A"/>
    <property type="match status" value="1"/>
</dbReference>
<evidence type="ECO:0000256" key="4">
    <source>
        <dbReference type="ARBA" id="ARBA00022729"/>
    </source>
</evidence>
<dbReference type="InterPro" id="IPR017850">
    <property type="entry name" value="Alkaline_phosphatase_core_sf"/>
</dbReference>
<evidence type="ECO:0000256" key="1">
    <source>
        <dbReference type="ARBA" id="ARBA00001913"/>
    </source>
</evidence>
<dbReference type="InterPro" id="IPR024607">
    <property type="entry name" value="Sulfatase_CS"/>
</dbReference>
<dbReference type="Proteomes" id="UP001595953">
    <property type="component" value="Unassembled WGS sequence"/>
</dbReference>
<dbReference type="PROSITE" id="PS00523">
    <property type="entry name" value="SULFATASE_1"/>
    <property type="match status" value="1"/>
</dbReference>
<gene>
    <name evidence="9" type="ORF">ACFO5O_08000</name>
</gene>
<comment type="caution">
    <text evidence="9">The sequence shown here is derived from an EMBL/GenBank/DDBJ whole genome shotgun (WGS) entry which is preliminary data.</text>
</comment>
<protein>
    <submittedName>
        <fullName evidence="9">Sulfatase</fullName>
    </submittedName>
</protein>
<evidence type="ECO:0000259" key="8">
    <source>
        <dbReference type="Pfam" id="PF00884"/>
    </source>
</evidence>
<evidence type="ECO:0000256" key="6">
    <source>
        <dbReference type="ARBA" id="ARBA00022837"/>
    </source>
</evidence>
<reference evidence="10" key="1">
    <citation type="journal article" date="2019" name="Int. J. Syst. Evol. Microbiol.">
        <title>The Global Catalogue of Microorganisms (GCM) 10K type strain sequencing project: providing services to taxonomists for standard genome sequencing and annotation.</title>
        <authorList>
            <consortium name="The Broad Institute Genomics Platform"/>
            <consortium name="The Broad Institute Genome Sequencing Center for Infectious Disease"/>
            <person name="Wu L."/>
            <person name="Ma J."/>
        </authorList>
    </citation>
    <scope>NUCLEOTIDE SEQUENCE [LARGE SCALE GENOMIC DNA]</scope>
    <source>
        <strain evidence="10">CCUG 63682</strain>
    </source>
</reference>
<keyword evidence="6" id="KW-0106">Calcium</keyword>
<dbReference type="InterPro" id="IPR000917">
    <property type="entry name" value="Sulfatase_N"/>
</dbReference>